<feature type="domain" description="Polymerase nucleotidyl transferase" evidence="10">
    <location>
        <begin position="15"/>
        <end position="100"/>
    </location>
</feature>
<evidence type="ECO:0000256" key="8">
    <source>
        <dbReference type="ARBA" id="ARBA00022842"/>
    </source>
</evidence>
<evidence type="ECO:0000313" key="11">
    <source>
        <dbReference type="EMBL" id="HGG02448.1"/>
    </source>
</evidence>
<keyword evidence="8" id="KW-0460">Magnesium</keyword>
<dbReference type="InterPro" id="IPR002934">
    <property type="entry name" value="Polymerase_NTP_transf_dom"/>
</dbReference>
<organism evidence="11">
    <name type="scientific">Planktothricoides sp. SpSt-374</name>
    <dbReference type="NCBI Taxonomy" id="2282167"/>
    <lineage>
        <taxon>Bacteria</taxon>
        <taxon>Bacillati</taxon>
        <taxon>Cyanobacteriota</taxon>
        <taxon>Cyanophyceae</taxon>
        <taxon>Oscillatoriophycideae</taxon>
        <taxon>Oscillatoriales</taxon>
        <taxon>Oscillatoriaceae</taxon>
        <taxon>Planktothricoides</taxon>
    </lineage>
</organism>
<dbReference type="GO" id="GO:0046872">
    <property type="term" value="F:metal ion binding"/>
    <property type="evidence" value="ECO:0007669"/>
    <property type="project" value="UniProtKB-KW"/>
</dbReference>
<dbReference type="Gene3D" id="3.30.460.10">
    <property type="entry name" value="Beta Polymerase, domain 2"/>
    <property type="match status" value="1"/>
</dbReference>
<evidence type="ECO:0000256" key="4">
    <source>
        <dbReference type="ARBA" id="ARBA00022695"/>
    </source>
</evidence>
<dbReference type="PANTHER" id="PTHR33571:SF12">
    <property type="entry name" value="BSL3053 PROTEIN"/>
    <property type="match status" value="1"/>
</dbReference>
<evidence type="ECO:0000256" key="6">
    <source>
        <dbReference type="ARBA" id="ARBA00022741"/>
    </source>
</evidence>
<dbReference type="PANTHER" id="PTHR33571">
    <property type="entry name" value="SSL8005 PROTEIN"/>
    <property type="match status" value="1"/>
</dbReference>
<keyword evidence="6" id="KW-0547">Nucleotide-binding</keyword>
<evidence type="ECO:0000256" key="5">
    <source>
        <dbReference type="ARBA" id="ARBA00022723"/>
    </source>
</evidence>
<dbReference type="Pfam" id="PF01909">
    <property type="entry name" value="NTP_transf_2"/>
    <property type="match status" value="1"/>
</dbReference>
<dbReference type="InterPro" id="IPR052038">
    <property type="entry name" value="Type-VII_TA_antitoxin"/>
</dbReference>
<dbReference type="InterPro" id="IPR043519">
    <property type="entry name" value="NT_sf"/>
</dbReference>
<keyword evidence="2" id="KW-1277">Toxin-antitoxin system</keyword>
<protein>
    <submittedName>
        <fullName evidence="11">Nucleotidyltransferase</fullName>
    </submittedName>
</protein>
<reference evidence="11" key="1">
    <citation type="journal article" date="2020" name="mSystems">
        <title>Genome- and Community-Level Interaction Insights into Carbon Utilization and Element Cycling Functions of Hydrothermarchaeota in Hydrothermal Sediment.</title>
        <authorList>
            <person name="Zhou Z."/>
            <person name="Liu Y."/>
            <person name="Xu W."/>
            <person name="Pan J."/>
            <person name="Luo Z.H."/>
            <person name="Li M."/>
        </authorList>
    </citation>
    <scope>NUCLEOTIDE SEQUENCE [LARGE SCALE GENOMIC DNA]</scope>
    <source>
        <strain evidence="11">SpSt-374</strain>
    </source>
</reference>
<comment type="similarity">
    <text evidence="9">Belongs to the MntA antitoxin family.</text>
</comment>
<comment type="caution">
    <text evidence="11">The sequence shown here is derived from an EMBL/GenBank/DDBJ whole genome shotgun (WGS) entry which is preliminary data.</text>
</comment>
<dbReference type="EMBL" id="DSPX01000184">
    <property type="protein sequence ID" value="HGG02448.1"/>
    <property type="molecule type" value="Genomic_DNA"/>
</dbReference>
<dbReference type="GO" id="GO:0016779">
    <property type="term" value="F:nucleotidyltransferase activity"/>
    <property type="evidence" value="ECO:0007669"/>
    <property type="project" value="UniProtKB-KW"/>
</dbReference>
<sequence length="106" mass="12113">MIGTQQIQLSMPEITAFCHKWRVTEFALFGSVLREDFNDQSDIDVLVSFTADSPWTILDLVVMEQELAAYFNRDVDLVEKQVIEKSSNTIRKANILNSAQVIYALQ</sequence>
<evidence type="ECO:0000259" key="10">
    <source>
        <dbReference type="Pfam" id="PF01909"/>
    </source>
</evidence>
<proteinExistence type="inferred from homology"/>
<dbReference type="SUPFAM" id="SSF81301">
    <property type="entry name" value="Nucleotidyltransferase"/>
    <property type="match status" value="1"/>
</dbReference>
<name>A0A7C3ZYC1_9CYAN</name>
<keyword evidence="4" id="KW-0548">Nucleotidyltransferase</keyword>
<keyword evidence="5" id="KW-0479">Metal-binding</keyword>
<comment type="cofactor">
    <cofactor evidence="1">
        <name>Mg(2+)</name>
        <dbReference type="ChEBI" id="CHEBI:18420"/>
    </cofactor>
</comment>
<evidence type="ECO:0000256" key="7">
    <source>
        <dbReference type="ARBA" id="ARBA00022840"/>
    </source>
</evidence>
<evidence type="ECO:0000256" key="2">
    <source>
        <dbReference type="ARBA" id="ARBA00022649"/>
    </source>
</evidence>
<accession>A0A7C3ZYC1</accession>
<dbReference type="AlphaFoldDB" id="A0A7C3ZYC1"/>
<evidence type="ECO:0000256" key="3">
    <source>
        <dbReference type="ARBA" id="ARBA00022679"/>
    </source>
</evidence>
<keyword evidence="7" id="KW-0067">ATP-binding</keyword>
<keyword evidence="3 11" id="KW-0808">Transferase</keyword>
<evidence type="ECO:0000256" key="1">
    <source>
        <dbReference type="ARBA" id="ARBA00001946"/>
    </source>
</evidence>
<dbReference type="CDD" id="cd05403">
    <property type="entry name" value="NT_KNTase_like"/>
    <property type="match status" value="1"/>
</dbReference>
<dbReference type="GO" id="GO:0005524">
    <property type="term" value="F:ATP binding"/>
    <property type="evidence" value="ECO:0007669"/>
    <property type="project" value="UniProtKB-KW"/>
</dbReference>
<gene>
    <name evidence="11" type="ORF">ENR15_17835</name>
</gene>
<evidence type="ECO:0000256" key="9">
    <source>
        <dbReference type="ARBA" id="ARBA00038276"/>
    </source>
</evidence>